<evidence type="ECO:0000313" key="3">
    <source>
        <dbReference type="EMBL" id="RSL75200.1"/>
    </source>
</evidence>
<sequence length="406" mass="45959">MSPIPSIPQSHTQSSIQSPTETGGAVLEESKHSQDPESVAENEDHERPRPPSTPSSPLLKAETFPKDKYCQHTVSQPAKELTPLEEPACNMTGESPTAQMTLQEASEVNYRSLQTRNEELEERYAELWKDWKQLGEDLSDLRANNQPLGQLNDTDLIPSATQLKYNISNLSQQWPGGRQMKNAPKEVQYLPYLQSITPGYRTLLNDPDRRPQIIEAFIWRVLTGEVFGRFHWAGEIAPSVGDLENWLAAITESDPSRYSDLRMWTSKTTELLLETLVDQEQEPSGYLGRLKRGIVGRILKALRVPENSKQGIVLQLDDILDRALELDKEFSQQVAEWEWHYAEANCEERLVYDQNLMVLDGLPKKKGQKVVKLVVSPALVRRGDTKGKNYDQETIGMKMGVSCKGF</sequence>
<dbReference type="EMBL" id="NKCL01000363">
    <property type="protein sequence ID" value="RSL75200.1"/>
    <property type="molecule type" value="Genomic_DNA"/>
</dbReference>
<name>A0A428RCD0_9HYPO</name>
<reference evidence="3 4" key="1">
    <citation type="submission" date="2017-06" db="EMBL/GenBank/DDBJ databases">
        <title>Comparative genomic analysis of Ambrosia Fusariam Clade fungi.</title>
        <authorList>
            <person name="Stajich J.E."/>
            <person name="Carrillo J."/>
            <person name="Kijimoto T."/>
            <person name="Eskalen A."/>
            <person name="O'Donnell K."/>
            <person name="Kasson M."/>
        </authorList>
    </citation>
    <scope>NUCLEOTIDE SEQUENCE [LARGE SCALE GENOMIC DNA]</scope>
    <source>
        <strain evidence="3 4">NRRL62606</strain>
    </source>
</reference>
<feature type="region of interest" description="Disordered" evidence="2">
    <location>
        <begin position="1"/>
        <end position="68"/>
    </location>
</feature>
<gene>
    <name evidence="3" type="ORF">CEP51_011086</name>
</gene>
<dbReference type="Proteomes" id="UP000287972">
    <property type="component" value="Unassembled WGS sequence"/>
</dbReference>
<dbReference type="AlphaFoldDB" id="A0A428RCD0"/>
<accession>A0A428RCD0</accession>
<feature type="coiled-coil region" evidence="1">
    <location>
        <begin position="103"/>
        <end position="130"/>
    </location>
</feature>
<evidence type="ECO:0000256" key="2">
    <source>
        <dbReference type="SAM" id="MobiDB-lite"/>
    </source>
</evidence>
<evidence type="ECO:0000256" key="1">
    <source>
        <dbReference type="SAM" id="Coils"/>
    </source>
</evidence>
<proteinExistence type="predicted"/>
<keyword evidence="4" id="KW-1185">Reference proteome</keyword>
<evidence type="ECO:0000313" key="4">
    <source>
        <dbReference type="Proteomes" id="UP000287972"/>
    </source>
</evidence>
<comment type="caution">
    <text evidence="3">The sequence shown here is derived from an EMBL/GenBank/DDBJ whole genome shotgun (WGS) entry which is preliminary data.</text>
</comment>
<keyword evidence="1" id="KW-0175">Coiled coil</keyword>
<organism evidence="3 4">
    <name type="scientific">Fusarium floridanum</name>
    <dbReference type="NCBI Taxonomy" id="1325733"/>
    <lineage>
        <taxon>Eukaryota</taxon>
        <taxon>Fungi</taxon>
        <taxon>Dikarya</taxon>
        <taxon>Ascomycota</taxon>
        <taxon>Pezizomycotina</taxon>
        <taxon>Sordariomycetes</taxon>
        <taxon>Hypocreomycetidae</taxon>
        <taxon>Hypocreales</taxon>
        <taxon>Nectriaceae</taxon>
        <taxon>Fusarium</taxon>
        <taxon>Fusarium solani species complex</taxon>
    </lineage>
</organism>
<protein>
    <submittedName>
        <fullName evidence="3">Uncharacterized protein</fullName>
    </submittedName>
</protein>
<feature type="compositionally biased region" description="Polar residues" evidence="2">
    <location>
        <begin position="7"/>
        <end position="21"/>
    </location>
</feature>